<organism evidence="2 3">
    <name type="scientific">Triticum urartu</name>
    <name type="common">Red wild einkorn</name>
    <name type="synonym">Crithodium urartu</name>
    <dbReference type="NCBI Taxonomy" id="4572"/>
    <lineage>
        <taxon>Eukaryota</taxon>
        <taxon>Viridiplantae</taxon>
        <taxon>Streptophyta</taxon>
        <taxon>Embryophyta</taxon>
        <taxon>Tracheophyta</taxon>
        <taxon>Spermatophyta</taxon>
        <taxon>Magnoliopsida</taxon>
        <taxon>Liliopsida</taxon>
        <taxon>Poales</taxon>
        <taxon>Poaceae</taxon>
        <taxon>BOP clade</taxon>
        <taxon>Pooideae</taxon>
        <taxon>Triticodae</taxon>
        <taxon>Triticeae</taxon>
        <taxon>Triticinae</taxon>
        <taxon>Triticum</taxon>
    </lineage>
</organism>
<reference evidence="3" key="1">
    <citation type="journal article" date="2013" name="Nature">
        <title>Draft genome of the wheat A-genome progenitor Triticum urartu.</title>
        <authorList>
            <person name="Ling H.Q."/>
            <person name="Zhao S."/>
            <person name="Liu D."/>
            <person name="Wang J."/>
            <person name="Sun H."/>
            <person name="Zhang C."/>
            <person name="Fan H."/>
            <person name="Li D."/>
            <person name="Dong L."/>
            <person name="Tao Y."/>
            <person name="Gao C."/>
            <person name="Wu H."/>
            <person name="Li Y."/>
            <person name="Cui Y."/>
            <person name="Guo X."/>
            <person name="Zheng S."/>
            <person name="Wang B."/>
            <person name="Yu K."/>
            <person name="Liang Q."/>
            <person name="Yang W."/>
            <person name="Lou X."/>
            <person name="Chen J."/>
            <person name="Feng M."/>
            <person name="Jian J."/>
            <person name="Zhang X."/>
            <person name="Luo G."/>
            <person name="Jiang Y."/>
            <person name="Liu J."/>
            <person name="Wang Z."/>
            <person name="Sha Y."/>
            <person name="Zhang B."/>
            <person name="Wu H."/>
            <person name="Tang D."/>
            <person name="Shen Q."/>
            <person name="Xue P."/>
            <person name="Zou S."/>
            <person name="Wang X."/>
            <person name="Liu X."/>
            <person name="Wang F."/>
            <person name="Yang Y."/>
            <person name="An X."/>
            <person name="Dong Z."/>
            <person name="Zhang K."/>
            <person name="Zhang X."/>
            <person name="Luo M.C."/>
            <person name="Dvorak J."/>
            <person name="Tong Y."/>
            <person name="Wang J."/>
            <person name="Yang H."/>
            <person name="Li Z."/>
            <person name="Wang D."/>
            <person name="Zhang A."/>
            <person name="Wang J."/>
        </authorList>
    </citation>
    <scope>NUCLEOTIDE SEQUENCE</scope>
    <source>
        <strain evidence="3">cv. G1812</strain>
    </source>
</reference>
<dbReference type="EnsemblPlants" id="TuG1812G0200006206.01.T01">
    <property type="protein sequence ID" value="TuG1812G0200006206.01.T01.cds240842"/>
    <property type="gene ID" value="TuG1812G0200006206.01"/>
</dbReference>
<keyword evidence="3" id="KW-1185">Reference proteome</keyword>
<dbReference type="Proteomes" id="UP000015106">
    <property type="component" value="Chromosome 2"/>
</dbReference>
<dbReference type="Gramene" id="TuG1812G0200006206.01.T01">
    <property type="protein sequence ID" value="TuG1812G0200006206.01.T01.cds240842"/>
    <property type="gene ID" value="TuG1812G0200006206.01"/>
</dbReference>
<reference evidence="2" key="3">
    <citation type="submission" date="2022-06" db="UniProtKB">
        <authorList>
            <consortium name="EnsemblPlants"/>
        </authorList>
    </citation>
    <scope>IDENTIFICATION</scope>
</reference>
<accession>A0A8R7TQD9</accession>
<sequence>MQKEGEIVQPRPKKNRADLADELEFFMELRNKLMKERCDSSNSYCSFGTQKGLGFVGNRIKVLCKRLGITAGTAHSSPAISDPTDPLEKHVNDLSSTIGADPIQDDGDGSADGCGDEEEEDEMEWGKPAMEEEEEVRRITGPTPMSEIDAEAVVEADAQVTDVSENLVLKPDSILTNTTAKVPINDDGHAQADAMVSTMMR</sequence>
<protein>
    <submittedName>
        <fullName evidence="2">Uncharacterized protein</fullName>
    </submittedName>
</protein>
<proteinExistence type="predicted"/>
<feature type="compositionally biased region" description="Acidic residues" evidence="1">
    <location>
        <begin position="103"/>
        <end position="123"/>
    </location>
</feature>
<evidence type="ECO:0000313" key="2">
    <source>
        <dbReference type="EnsemblPlants" id="TuG1812G0200006206.01.T01.cds240842"/>
    </source>
</evidence>
<name>A0A8R7TQD9_TRIUA</name>
<feature type="region of interest" description="Disordered" evidence="1">
    <location>
        <begin position="96"/>
        <end position="146"/>
    </location>
</feature>
<reference evidence="2" key="2">
    <citation type="submission" date="2018-03" db="EMBL/GenBank/DDBJ databases">
        <title>The Triticum urartu genome reveals the dynamic nature of wheat genome evolution.</title>
        <authorList>
            <person name="Ling H."/>
            <person name="Ma B."/>
            <person name="Shi X."/>
            <person name="Liu H."/>
            <person name="Dong L."/>
            <person name="Sun H."/>
            <person name="Cao Y."/>
            <person name="Gao Q."/>
            <person name="Zheng S."/>
            <person name="Li Y."/>
            <person name="Yu Y."/>
            <person name="Du H."/>
            <person name="Qi M."/>
            <person name="Li Y."/>
            <person name="Yu H."/>
            <person name="Cui Y."/>
            <person name="Wang N."/>
            <person name="Chen C."/>
            <person name="Wu H."/>
            <person name="Zhao Y."/>
            <person name="Zhang J."/>
            <person name="Li Y."/>
            <person name="Zhou W."/>
            <person name="Zhang B."/>
            <person name="Hu W."/>
            <person name="Eijk M."/>
            <person name="Tang J."/>
            <person name="Witsenboer H."/>
            <person name="Zhao S."/>
            <person name="Li Z."/>
            <person name="Zhang A."/>
            <person name="Wang D."/>
            <person name="Liang C."/>
        </authorList>
    </citation>
    <scope>NUCLEOTIDE SEQUENCE [LARGE SCALE GENOMIC DNA]</scope>
    <source>
        <strain evidence="2">cv. G1812</strain>
    </source>
</reference>
<evidence type="ECO:0000313" key="3">
    <source>
        <dbReference type="Proteomes" id="UP000015106"/>
    </source>
</evidence>
<evidence type="ECO:0000256" key="1">
    <source>
        <dbReference type="SAM" id="MobiDB-lite"/>
    </source>
</evidence>
<dbReference type="AlphaFoldDB" id="A0A8R7TQD9"/>